<accession>A0A915N542</accession>
<evidence type="ECO:0000313" key="2">
    <source>
        <dbReference type="WBParaSite" id="scaffold8260_cov147.g12889"/>
    </source>
</evidence>
<dbReference type="AlphaFoldDB" id="A0A915N542"/>
<protein>
    <submittedName>
        <fullName evidence="2">Uncharacterized protein</fullName>
    </submittedName>
</protein>
<proteinExistence type="predicted"/>
<dbReference type="WBParaSite" id="scaffold8260_cov147.g12889">
    <property type="protein sequence ID" value="scaffold8260_cov147.g12889"/>
    <property type="gene ID" value="scaffold8260_cov147.g12889"/>
</dbReference>
<keyword evidence="1" id="KW-1185">Reference proteome</keyword>
<sequence length="97" mass="11107">MTQFSRLTHHAPSMANAITTRLSLINNWPRSETAKTSFALAEQNLITRKDILIEMFNFLKTKILASTNMLEIVNLEIALDIIAINFEQIANRYQNNV</sequence>
<evidence type="ECO:0000313" key="1">
    <source>
        <dbReference type="Proteomes" id="UP000887561"/>
    </source>
</evidence>
<dbReference type="Proteomes" id="UP000887561">
    <property type="component" value="Unplaced"/>
</dbReference>
<organism evidence="1 2">
    <name type="scientific">Meloidogyne javanica</name>
    <name type="common">Root-knot nematode worm</name>
    <dbReference type="NCBI Taxonomy" id="6303"/>
    <lineage>
        <taxon>Eukaryota</taxon>
        <taxon>Metazoa</taxon>
        <taxon>Ecdysozoa</taxon>
        <taxon>Nematoda</taxon>
        <taxon>Chromadorea</taxon>
        <taxon>Rhabditida</taxon>
        <taxon>Tylenchina</taxon>
        <taxon>Tylenchomorpha</taxon>
        <taxon>Tylenchoidea</taxon>
        <taxon>Meloidogynidae</taxon>
        <taxon>Meloidogyninae</taxon>
        <taxon>Meloidogyne</taxon>
        <taxon>Meloidogyne incognita group</taxon>
    </lineage>
</organism>
<name>A0A915N542_MELJA</name>
<reference evidence="2" key="1">
    <citation type="submission" date="2022-11" db="UniProtKB">
        <authorList>
            <consortium name="WormBaseParasite"/>
        </authorList>
    </citation>
    <scope>IDENTIFICATION</scope>
</reference>